<keyword evidence="2" id="KW-0472">Membrane</keyword>
<feature type="transmembrane region" description="Helical" evidence="2">
    <location>
        <begin position="104"/>
        <end position="130"/>
    </location>
</feature>
<feature type="transmembrane region" description="Helical" evidence="2">
    <location>
        <begin position="218"/>
        <end position="237"/>
    </location>
</feature>
<evidence type="ECO:0000313" key="3">
    <source>
        <dbReference type="EMBL" id="MCW6507313.1"/>
    </source>
</evidence>
<keyword evidence="2" id="KW-0812">Transmembrane</keyword>
<dbReference type="RefSeq" id="WP_282583672.1">
    <property type="nucleotide sequence ID" value="NZ_JAMOIM010000002.1"/>
</dbReference>
<dbReference type="InterPro" id="IPR017496">
    <property type="entry name" value="Photo_alph_chp2"/>
</dbReference>
<feature type="transmembrane region" description="Helical" evidence="2">
    <location>
        <begin position="6"/>
        <end position="25"/>
    </location>
</feature>
<sequence>MIFYGLPVAFTLFLWWSSTGAIFFLDSRPTHTFRWSMAGATAIMAGAVYALTQTSRDVSIGGAYIGFAIGLALWGWLEIGYYMGFMMGPRREPSPDGCSGWRHFFNAAATTLYHELAALALAAMIAAVTWDMPNKVAFWTFAILWLMQLSAKLNVFLGVPNLAEEFLPAHLSFLRSFMTRKSMNLFFPVSITVSMISATLMIEGIVSGEATPFQAVSLTMLSSLMVLAILEHWFLVVPLPVEALWRWCLQASRQVSVDATAVGVEGASESSPSHKRIGQSFAEPGLSQPVTP</sequence>
<feature type="transmembrane region" description="Helical" evidence="2">
    <location>
        <begin position="63"/>
        <end position="83"/>
    </location>
</feature>
<dbReference type="NCBIfam" id="TIGR03055">
    <property type="entry name" value="photo_alph_chp2"/>
    <property type="match status" value="1"/>
</dbReference>
<gene>
    <name evidence="3" type="primary">puhE</name>
    <name evidence="3" type="ORF">M8523_04685</name>
</gene>
<dbReference type="Pfam" id="PF12291">
    <property type="entry name" value="DUF3623"/>
    <property type="match status" value="1"/>
</dbReference>
<feature type="transmembrane region" description="Helical" evidence="2">
    <location>
        <begin position="32"/>
        <end position="51"/>
    </location>
</feature>
<evidence type="ECO:0000256" key="1">
    <source>
        <dbReference type="SAM" id="MobiDB-lite"/>
    </source>
</evidence>
<evidence type="ECO:0000256" key="2">
    <source>
        <dbReference type="SAM" id="Phobius"/>
    </source>
</evidence>
<dbReference type="AlphaFoldDB" id="A0AA41YYP3"/>
<organism evidence="3 4">
    <name type="scientific">Lichenifustis flavocetrariae</name>
    <dbReference type="NCBI Taxonomy" id="2949735"/>
    <lineage>
        <taxon>Bacteria</taxon>
        <taxon>Pseudomonadati</taxon>
        <taxon>Pseudomonadota</taxon>
        <taxon>Alphaproteobacteria</taxon>
        <taxon>Hyphomicrobiales</taxon>
        <taxon>Lichenihabitantaceae</taxon>
        <taxon>Lichenifustis</taxon>
    </lineage>
</organism>
<feature type="transmembrane region" description="Helical" evidence="2">
    <location>
        <begin position="136"/>
        <end position="163"/>
    </location>
</feature>
<accession>A0AA41YYP3</accession>
<name>A0AA41YYP3_9HYPH</name>
<reference evidence="3" key="1">
    <citation type="submission" date="2022-05" db="EMBL/GenBank/DDBJ databases">
        <authorList>
            <person name="Pankratov T."/>
        </authorList>
    </citation>
    <scope>NUCLEOTIDE SEQUENCE</scope>
    <source>
        <strain evidence="3">BP6-180914</strain>
    </source>
</reference>
<protein>
    <submittedName>
        <fullName evidence="3">Photosynthetic complex assembly protein PuhE</fullName>
    </submittedName>
</protein>
<feature type="region of interest" description="Disordered" evidence="1">
    <location>
        <begin position="266"/>
        <end position="292"/>
    </location>
</feature>
<proteinExistence type="predicted"/>
<dbReference type="Proteomes" id="UP001165667">
    <property type="component" value="Unassembled WGS sequence"/>
</dbReference>
<comment type="caution">
    <text evidence="3">The sequence shown here is derived from an EMBL/GenBank/DDBJ whole genome shotgun (WGS) entry which is preliminary data.</text>
</comment>
<keyword evidence="4" id="KW-1185">Reference proteome</keyword>
<feature type="transmembrane region" description="Helical" evidence="2">
    <location>
        <begin position="184"/>
        <end position="206"/>
    </location>
</feature>
<keyword evidence="2" id="KW-1133">Transmembrane helix</keyword>
<evidence type="ECO:0000313" key="4">
    <source>
        <dbReference type="Proteomes" id="UP001165667"/>
    </source>
</evidence>
<dbReference type="EMBL" id="JAMOIM010000002">
    <property type="protein sequence ID" value="MCW6507313.1"/>
    <property type="molecule type" value="Genomic_DNA"/>
</dbReference>